<dbReference type="GO" id="GO:0046464">
    <property type="term" value="P:acylglycerol catabolic process"/>
    <property type="evidence" value="ECO:0007669"/>
    <property type="project" value="TreeGrafter"/>
</dbReference>
<organism evidence="4 5">
    <name type="scientific">Scophthalmus maximus</name>
    <name type="common">Turbot</name>
    <name type="synonym">Psetta maxima</name>
    <dbReference type="NCBI Taxonomy" id="52904"/>
    <lineage>
        <taxon>Eukaryota</taxon>
        <taxon>Metazoa</taxon>
        <taxon>Chordata</taxon>
        <taxon>Craniata</taxon>
        <taxon>Vertebrata</taxon>
        <taxon>Euteleostomi</taxon>
        <taxon>Actinopterygii</taxon>
        <taxon>Neopterygii</taxon>
        <taxon>Teleostei</taxon>
        <taxon>Neoteleostei</taxon>
        <taxon>Acanthomorphata</taxon>
        <taxon>Carangaria</taxon>
        <taxon>Pleuronectiformes</taxon>
        <taxon>Pleuronectoidei</taxon>
        <taxon>Scophthalmidae</taxon>
        <taxon>Scophthalmus</taxon>
    </lineage>
</organism>
<keyword evidence="3" id="KW-1133">Transmembrane helix</keyword>
<dbReference type="Gene3D" id="1.10.287.1490">
    <property type="match status" value="1"/>
</dbReference>
<feature type="compositionally biased region" description="Basic and acidic residues" evidence="2">
    <location>
        <begin position="333"/>
        <end position="344"/>
    </location>
</feature>
<evidence type="ECO:0000256" key="3">
    <source>
        <dbReference type="SAM" id="Phobius"/>
    </source>
</evidence>
<evidence type="ECO:0000313" key="5">
    <source>
        <dbReference type="Proteomes" id="UP000438429"/>
    </source>
</evidence>
<feature type="region of interest" description="Disordered" evidence="2">
    <location>
        <begin position="312"/>
        <end position="344"/>
    </location>
</feature>
<accession>A0A6A4SW98</accession>
<evidence type="ECO:0000256" key="2">
    <source>
        <dbReference type="SAM" id="MobiDB-lite"/>
    </source>
</evidence>
<dbReference type="SUPFAM" id="SSF46579">
    <property type="entry name" value="Prefoldin"/>
    <property type="match status" value="1"/>
</dbReference>
<evidence type="ECO:0000256" key="1">
    <source>
        <dbReference type="ARBA" id="ARBA00008645"/>
    </source>
</evidence>
<dbReference type="Gene3D" id="3.40.50.1820">
    <property type="entry name" value="alpha/beta hydrolase"/>
    <property type="match status" value="1"/>
</dbReference>
<dbReference type="AlphaFoldDB" id="A0A6A4SW98"/>
<proteinExistence type="inferred from homology"/>
<dbReference type="PANTHER" id="PTHR43798:SF34">
    <property type="entry name" value="MONOACYLGLYCEROL LIPASE ABHD6"/>
    <property type="match status" value="1"/>
</dbReference>
<dbReference type="InterPro" id="IPR029058">
    <property type="entry name" value="AB_hydrolase_fold"/>
</dbReference>
<dbReference type="EMBL" id="VEVO01000010">
    <property type="protein sequence ID" value="KAF0036150.1"/>
    <property type="molecule type" value="Genomic_DNA"/>
</dbReference>
<name>A0A6A4SW98_SCOMX</name>
<keyword evidence="3" id="KW-0472">Membrane</keyword>
<dbReference type="SUPFAM" id="SSF53474">
    <property type="entry name" value="alpha/beta-Hydrolases"/>
    <property type="match status" value="2"/>
</dbReference>
<comment type="similarity">
    <text evidence="1">Belongs to the AB hydrolase superfamily.</text>
</comment>
<feature type="compositionally biased region" description="Polar residues" evidence="2">
    <location>
        <begin position="312"/>
        <end position="331"/>
    </location>
</feature>
<feature type="transmembrane region" description="Helical" evidence="3">
    <location>
        <begin position="429"/>
        <end position="456"/>
    </location>
</feature>
<sequence length="624" mass="70746">MDEKELSDPLNNVALIKDDLTRSNMGSSGDSEKILQRLNDELREAQDLANTEKHKSMELLGILEEEREENKQQADESAKQIKLLQGQLRQLHDEIGVLREQIDVSSGSRDELQSARDEVNSLKRALESATAERDRDVAAIQTNLATASKDLDKWRQTANKYEHEIENLQCDLQQQSKQWQKTAEIQAGELQSMQAECNGLQKECSVLRSERQEIVNKHQKEKSSLQSECASLRAEKEELTKTHLKEKGNLQSDCAAQRSEKEAVLQKQQQLEKELAGSRAQNAELTNSQKALERSQQELEKRLAALQLQHQQDSTKWQSQVDEADSRSSALQRECEDAKTELSDLKERYEKTEQEKQSLTDELGECKANMKDLQEKGTKYINETCKLQNLLTVNLISRITEVTCLSVTEETKWGKKSSAMAADLDVVNLFIIAGGTLAVPILAFVASFLLWPAALIKVYYWYWRRTLGLQVHYADCGGYRFCYSHRGKPGMRPSILMLHGFSAHKDTWLTLVKILQGLVDVRQPHNTFYQEVFMEIVDEKSRYALQDHLHLITAPLQVIWGKQDQVVDVSGAAVIAEALPGCRVDLLENCGHSVVMERPCRTAKLLLEFIILQQDARGGTKKAS</sequence>
<protein>
    <recommendedName>
        <fullName evidence="6">AB hydrolase-1 domain-containing protein</fullName>
    </recommendedName>
</protein>
<keyword evidence="3" id="KW-0812">Transmembrane</keyword>
<reference evidence="4 5" key="1">
    <citation type="submission" date="2019-06" db="EMBL/GenBank/DDBJ databases">
        <title>Draft genomes of female and male turbot (Scophthalmus maximus).</title>
        <authorList>
            <person name="Xu H."/>
            <person name="Xu X.-W."/>
            <person name="Shao C."/>
            <person name="Chen S."/>
        </authorList>
    </citation>
    <scope>NUCLEOTIDE SEQUENCE [LARGE SCALE GENOMIC DNA]</scope>
    <source>
        <strain evidence="4">Ysfricsl-2016a</strain>
        <tissue evidence="4">Blood</tissue>
    </source>
</reference>
<dbReference type="PANTHER" id="PTHR43798">
    <property type="entry name" value="MONOACYLGLYCEROL LIPASE"/>
    <property type="match status" value="1"/>
</dbReference>
<evidence type="ECO:0000313" key="4">
    <source>
        <dbReference type="EMBL" id="KAF0036150.1"/>
    </source>
</evidence>
<dbReference type="GO" id="GO:0032281">
    <property type="term" value="C:AMPA glutamate receptor complex"/>
    <property type="evidence" value="ECO:0007669"/>
    <property type="project" value="TreeGrafter"/>
</dbReference>
<evidence type="ECO:0008006" key="6">
    <source>
        <dbReference type="Google" id="ProtNLM"/>
    </source>
</evidence>
<comment type="caution">
    <text evidence="4">The sequence shown here is derived from an EMBL/GenBank/DDBJ whole genome shotgun (WGS) entry which is preliminary data.</text>
</comment>
<dbReference type="InterPro" id="IPR050266">
    <property type="entry name" value="AB_hydrolase_sf"/>
</dbReference>
<dbReference type="Proteomes" id="UP000438429">
    <property type="component" value="Unassembled WGS sequence"/>
</dbReference>
<dbReference type="GO" id="GO:0047372">
    <property type="term" value="F:monoacylglycerol lipase activity"/>
    <property type="evidence" value="ECO:0007669"/>
    <property type="project" value="TreeGrafter"/>
</dbReference>
<gene>
    <name evidence="4" type="ORF">F2P81_011462</name>
</gene>